<dbReference type="Pfam" id="PF00072">
    <property type="entry name" value="Response_reg"/>
    <property type="match status" value="1"/>
</dbReference>
<dbReference type="EMBL" id="FNRJ01000003">
    <property type="protein sequence ID" value="SEA40620.1"/>
    <property type="molecule type" value="Genomic_DNA"/>
</dbReference>
<dbReference type="SUPFAM" id="SSF52172">
    <property type="entry name" value="CheY-like"/>
    <property type="match status" value="1"/>
</dbReference>
<dbReference type="SMART" id="SM00448">
    <property type="entry name" value="REC"/>
    <property type="match status" value="1"/>
</dbReference>
<dbReference type="Proteomes" id="UP000242469">
    <property type="component" value="Unassembled WGS sequence"/>
</dbReference>
<dbReference type="InterPro" id="IPR001789">
    <property type="entry name" value="Sig_transdc_resp-reg_receiver"/>
</dbReference>
<evidence type="ECO:0000259" key="4">
    <source>
        <dbReference type="PROSITE" id="PS50043"/>
    </source>
</evidence>
<dbReference type="Pfam" id="PF00196">
    <property type="entry name" value="GerE"/>
    <property type="match status" value="1"/>
</dbReference>
<dbReference type="OrthoDB" id="9796655at2"/>
<dbReference type="GO" id="GO:0006355">
    <property type="term" value="P:regulation of DNA-templated transcription"/>
    <property type="evidence" value="ECO:0007669"/>
    <property type="project" value="InterPro"/>
</dbReference>
<evidence type="ECO:0000256" key="1">
    <source>
        <dbReference type="ARBA" id="ARBA00022553"/>
    </source>
</evidence>
<dbReference type="PROSITE" id="PS00622">
    <property type="entry name" value="HTH_LUXR_1"/>
    <property type="match status" value="1"/>
</dbReference>
<dbReference type="PANTHER" id="PTHR43214">
    <property type="entry name" value="TWO-COMPONENT RESPONSE REGULATOR"/>
    <property type="match status" value="1"/>
</dbReference>
<keyword evidence="2" id="KW-0238">DNA-binding</keyword>
<dbReference type="InterPro" id="IPR000792">
    <property type="entry name" value="Tscrpt_reg_LuxR_C"/>
</dbReference>
<protein>
    <submittedName>
        <fullName evidence="6">Two component transcriptional regulator, LuxR family</fullName>
    </submittedName>
</protein>
<reference evidence="7" key="1">
    <citation type="submission" date="2016-10" db="EMBL/GenBank/DDBJ databases">
        <authorList>
            <person name="Varghese N."/>
            <person name="Submissions S."/>
        </authorList>
    </citation>
    <scope>NUCLEOTIDE SEQUENCE [LARGE SCALE GENOMIC DNA]</scope>
    <source>
        <strain evidence="7">DSM 11526</strain>
    </source>
</reference>
<evidence type="ECO:0000256" key="3">
    <source>
        <dbReference type="PROSITE-ProRule" id="PRU00169"/>
    </source>
</evidence>
<feature type="modified residue" description="4-aspartylphosphate" evidence="3">
    <location>
        <position position="57"/>
    </location>
</feature>
<proteinExistence type="predicted"/>
<gene>
    <name evidence="6" type="ORF">SAMN02745729_10395</name>
</gene>
<dbReference type="InterPro" id="IPR011006">
    <property type="entry name" value="CheY-like_superfamily"/>
</dbReference>
<dbReference type="CDD" id="cd06170">
    <property type="entry name" value="LuxR_C_like"/>
    <property type="match status" value="1"/>
</dbReference>
<accession>A0A1H4AXM3</accession>
<dbReference type="PRINTS" id="PR00038">
    <property type="entry name" value="HTHLUXR"/>
</dbReference>
<name>A0A1H4AXM3_9GAMM</name>
<sequence length="224" mass="24699">MSDTIRILLVDDHSIVRAGFQHMLLKEKDIEILAEAENGRQAVELYRELSPDVVVMDLAMPADSTTVEATSTTGGLDAIKHILAIDPYARILVLTIWEASPYPARVADAGVKGYVTKRCAQDELVHAVREIYCGRSYFSRSVSDQIGQDSHVPPEHSPIAQLTRRELEIFTLLAEGRSVNAIAETIFLSPKTVHAHRANILRKLSLTNGSEIIHLALRAGIIQA</sequence>
<dbReference type="Gene3D" id="3.40.50.2300">
    <property type="match status" value="1"/>
</dbReference>
<dbReference type="GO" id="GO:0003677">
    <property type="term" value="F:DNA binding"/>
    <property type="evidence" value="ECO:0007669"/>
    <property type="project" value="UniProtKB-KW"/>
</dbReference>
<evidence type="ECO:0000259" key="5">
    <source>
        <dbReference type="PROSITE" id="PS50110"/>
    </source>
</evidence>
<dbReference type="GO" id="GO:0000160">
    <property type="term" value="P:phosphorelay signal transduction system"/>
    <property type="evidence" value="ECO:0007669"/>
    <property type="project" value="InterPro"/>
</dbReference>
<dbReference type="PROSITE" id="PS50043">
    <property type="entry name" value="HTH_LUXR_2"/>
    <property type="match status" value="1"/>
</dbReference>
<evidence type="ECO:0000313" key="6">
    <source>
        <dbReference type="EMBL" id="SEA40620.1"/>
    </source>
</evidence>
<keyword evidence="7" id="KW-1185">Reference proteome</keyword>
<dbReference type="SUPFAM" id="SSF46894">
    <property type="entry name" value="C-terminal effector domain of the bipartite response regulators"/>
    <property type="match status" value="1"/>
</dbReference>
<feature type="domain" description="Response regulatory" evidence="5">
    <location>
        <begin position="6"/>
        <end position="132"/>
    </location>
</feature>
<feature type="domain" description="HTH luxR-type" evidence="4">
    <location>
        <begin position="155"/>
        <end position="220"/>
    </location>
</feature>
<dbReference type="CDD" id="cd17535">
    <property type="entry name" value="REC_NarL-like"/>
    <property type="match status" value="1"/>
</dbReference>
<dbReference type="AlphaFoldDB" id="A0A1H4AXM3"/>
<dbReference type="InterPro" id="IPR016032">
    <property type="entry name" value="Sig_transdc_resp-reg_C-effctor"/>
</dbReference>
<dbReference type="STRING" id="1122198.SAMN02745729_10395"/>
<keyword evidence="1 3" id="KW-0597">Phosphoprotein</keyword>
<dbReference type="InterPro" id="IPR039420">
    <property type="entry name" value="WalR-like"/>
</dbReference>
<evidence type="ECO:0000313" key="7">
    <source>
        <dbReference type="Proteomes" id="UP000242469"/>
    </source>
</evidence>
<organism evidence="6 7">
    <name type="scientific">Marinobacterium iners DSM 11526</name>
    <dbReference type="NCBI Taxonomy" id="1122198"/>
    <lineage>
        <taxon>Bacteria</taxon>
        <taxon>Pseudomonadati</taxon>
        <taxon>Pseudomonadota</taxon>
        <taxon>Gammaproteobacteria</taxon>
        <taxon>Oceanospirillales</taxon>
        <taxon>Oceanospirillaceae</taxon>
        <taxon>Marinobacterium</taxon>
    </lineage>
</organism>
<evidence type="ECO:0000256" key="2">
    <source>
        <dbReference type="ARBA" id="ARBA00023125"/>
    </source>
</evidence>
<dbReference type="PROSITE" id="PS50110">
    <property type="entry name" value="RESPONSE_REGULATORY"/>
    <property type="match status" value="1"/>
</dbReference>
<dbReference type="SMART" id="SM00421">
    <property type="entry name" value="HTH_LUXR"/>
    <property type="match status" value="1"/>
</dbReference>
<dbReference type="PANTHER" id="PTHR43214:SF43">
    <property type="entry name" value="TWO-COMPONENT RESPONSE REGULATOR"/>
    <property type="match status" value="1"/>
</dbReference>
<dbReference type="InterPro" id="IPR058245">
    <property type="entry name" value="NreC/VraR/RcsB-like_REC"/>
</dbReference>